<dbReference type="PANTHER" id="PTHR31144">
    <property type="entry name" value="UPF0602 PROTEIN C4ORF47"/>
    <property type="match status" value="1"/>
</dbReference>
<evidence type="ECO:0000256" key="1">
    <source>
        <dbReference type="ARBA" id="ARBA00004300"/>
    </source>
</evidence>
<sequence length="224" mass="25739">MATKDGIFSTPSYITIDDPYSGEHRSGEPRHRGRQFIISIGKKGRGNDAFFDPFKRLFEDEEYVDIRSYKDVERKLGFLASTAPQRDEFSYTRRAAQLKELLTKEETLRKTHSVNQVQLSTDLYSTKAGMLATYFHSPELQYDVDKVDISDPCMKCHHDLHRCPHKVAKLMETIPEPDPLRDRTSSSDYGRLTLLSTTGYVPAKHAHRPIIAASFYRRQGVLPR</sequence>
<dbReference type="OMA" id="AKHAHRP"/>
<dbReference type="Gramene" id="GBG78211">
    <property type="protein sequence ID" value="GBG78211"/>
    <property type="gene ID" value="CBR_g26244"/>
</dbReference>
<comment type="similarity">
    <text evidence="4">Belongs to the CFAP96 family.</text>
</comment>
<proteinExistence type="inferred from homology"/>
<dbReference type="STRING" id="69332.A0A388L7A8"/>
<reference evidence="6 7" key="1">
    <citation type="journal article" date="2018" name="Cell">
        <title>The Chara Genome: Secondary Complexity and Implications for Plant Terrestrialization.</title>
        <authorList>
            <person name="Nishiyama T."/>
            <person name="Sakayama H."/>
            <person name="Vries J.D."/>
            <person name="Buschmann H."/>
            <person name="Saint-Marcoux D."/>
            <person name="Ullrich K.K."/>
            <person name="Haas F.B."/>
            <person name="Vanderstraeten L."/>
            <person name="Becker D."/>
            <person name="Lang D."/>
            <person name="Vosolsobe S."/>
            <person name="Rombauts S."/>
            <person name="Wilhelmsson P.K.I."/>
            <person name="Janitza P."/>
            <person name="Kern R."/>
            <person name="Heyl A."/>
            <person name="Rumpler F."/>
            <person name="Villalobos L.I.A.C."/>
            <person name="Clay J.M."/>
            <person name="Skokan R."/>
            <person name="Toyoda A."/>
            <person name="Suzuki Y."/>
            <person name="Kagoshima H."/>
            <person name="Schijlen E."/>
            <person name="Tajeshwar N."/>
            <person name="Catarino B."/>
            <person name="Hetherington A.J."/>
            <person name="Saltykova A."/>
            <person name="Bonnot C."/>
            <person name="Breuninger H."/>
            <person name="Symeonidi A."/>
            <person name="Radhakrishnan G.V."/>
            <person name="Van Nieuwerburgh F."/>
            <person name="Deforce D."/>
            <person name="Chang C."/>
            <person name="Karol K.G."/>
            <person name="Hedrich R."/>
            <person name="Ulvskov P."/>
            <person name="Glockner G."/>
            <person name="Delwiche C.F."/>
            <person name="Petrasek J."/>
            <person name="Van de Peer Y."/>
            <person name="Friml J."/>
            <person name="Beilby M."/>
            <person name="Dolan L."/>
            <person name="Kohara Y."/>
            <person name="Sugano S."/>
            <person name="Fujiyama A."/>
            <person name="Delaux P.-M."/>
            <person name="Quint M."/>
            <person name="TheiBen G."/>
            <person name="Hagemann M."/>
            <person name="Harholt J."/>
            <person name="Dunand C."/>
            <person name="Zachgo S."/>
            <person name="Langdale J."/>
            <person name="Maumus F."/>
            <person name="Straeten D.V.D."/>
            <person name="Gould S.B."/>
            <person name="Rensing S.A."/>
        </authorList>
    </citation>
    <scope>NUCLEOTIDE SEQUENCE [LARGE SCALE GENOMIC DNA]</scope>
    <source>
        <strain evidence="6 7">S276</strain>
    </source>
</reference>
<accession>A0A388L7A8</accession>
<protein>
    <recommendedName>
        <fullName evidence="5">Cilia-and flagella-associated protein 96</fullName>
    </recommendedName>
</protein>
<dbReference type="EMBL" id="BFEA01000289">
    <property type="protein sequence ID" value="GBG78211.1"/>
    <property type="molecule type" value="Genomic_DNA"/>
</dbReference>
<evidence type="ECO:0000256" key="3">
    <source>
        <dbReference type="ARBA" id="ARBA00023212"/>
    </source>
</evidence>
<name>A0A388L7A8_CHABU</name>
<gene>
    <name evidence="6" type="ORF">CBR_g26244</name>
</gene>
<evidence type="ECO:0000256" key="2">
    <source>
        <dbReference type="ARBA" id="ARBA00022490"/>
    </source>
</evidence>
<evidence type="ECO:0000313" key="7">
    <source>
        <dbReference type="Proteomes" id="UP000265515"/>
    </source>
</evidence>
<dbReference type="OrthoDB" id="283553at2759"/>
<dbReference type="Pfam" id="PF15239">
    <property type="entry name" value="CFAP96-like"/>
    <property type="match status" value="1"/>
</dbReference>
<keyword evidence="7" id="KW-1185">Reference proteome</keyword>
<dbReference type="InterPro" id="IPR029358">
    <property type="entry name" value="CFAP96"/>
</dbReference>
<evidence type="ECO:0000313" key="6">
    <source>
        <dbReference type="EMBL" id="GBG78211.1"/>
    </source>
</evidence>
<evidence type="ECO:0000256" key="4">
    <source>
        <dbReference type="ARBA" id="ARBA00035656"/>
    </source>
</evidence>
<comment type="caution">
    <text evidence="6">The sequence shown here is derived from an EMBL/GenBank/DDBJ whole genome shotgun (WGS) entry which is preliminary data.</text>
</comment>
<organism evidence="6 7">
    <name type="scientific">Chara braunii</name>
    <name type="common">Braun's stonewort</name>
    <dbReference type="NCBI Taxonomy" id="69332"/>
    <lineage>
        <taxon>Eukaryota</taxon>
        <taxon>Viridiplantae</taxon>
        <taxon>Streptophyta</taxon>
        <taxon>Charophyceae</taxon>
        <taxon>Charales</taxon>
        <taxon>Characeae</taxon>
        <taxon>Chara</taxon>
    </lineage>
</organism>
<dbReference type="PANTHER" id="PTHR31144:SF1">
    <property type="entry name" value="UPF0602 PROTEIN C4ORF47"/>
    <property type="match status" value="1"/>
</dbReference>
<dbReference type="GO" id="GO:0005881">
    <property type="term" value="C:cytoplasmic microtubule"/>
    <property type="evidence" value="ECO:0007669"/>
    <property type="project" value="TreeGrafter"/>
</dbReference>
<comment type="subcellular location">
    <subcellularLocation>
        <location evidence="1">Cytoplasm</location>
        <location evidence="1">Cytoskeleton</location>
        <location evidence="1">Microtubule organizing center</location>
        <location evidence="1">Centrosome</location>
    </subcellularLocation>
</comment>
<evidence type="ECO:0000256" key="5">
    <source>
        <dbReference type="ARBA" id="ARBA00035693"/>
    </source>
</evidence>
<dbReference type="Proteomes" id="UP000265515">
    <property type="component" value="Unassembled WGS sequence"/>
</dbReference>
<dbReference type="AlphaFoldDB" id="A0A388L7A8"/>
<keyword evidence="3" id="KW-0206">Cytoskeleton</keyword>
<keyword evidence="2" id="KW-0963">Cytoplasm</keyword>